<dbReference type="SUPFAM" id="SSF53335">
    <property type="entry name" value="S-adenosyl-L-methionine-dependent methyltransferases"/>
    <property type="match status" value="1"/>
</dbReference>
<proteinExistence type="inferred from homology"/>
<comment type="similarity">
    <text evidence="1">Belongs to the methyltransferase superfamily. L-isoaspartyl/D-aspartyl protein methyltransferase family.</text>
</comment>
<dbReference type="PANTHER" id="PTHR11579">
    <property type="entry name" value="PROTEIN-L-ISOASPARTATE O-METHYLTRANSFERASE"/>
    <property type="match status" value="1"/>
</dbReference>
<keyword evidence="4" id="KW-0489">Methyltransferase</keyword>
<keyword evidence="4" id="KW-0808">Transferase</keyword>
<evidence type="ECO:0000313" key="5">
    <source>
        <dbReference type="Proteomes" id="UP000321548"/>
    </source>
</evidence>
<dbReference type="InterPro" id="IPR000682">
    <property type="entry name" value="PCMT"/>
</dbReference>
<evidence type="ECO:0000256" key="1">
    <source>
        <dbReference type="ARBA" id="ARBA00005369"/>
    </source>
</evidence>
<dbReference type="Pfam" id="PF01135">
    <property type="entry name" value="PCMT"/>
    <property type="match status" value="1"/>
</dbReference>
<dbReference type="GO" id="GO:0032259">
    <property type="term" value="P:methylation"/>
    <property type="evidence" value="ECO:0007669"/>
    <property type="project" value="UniProtKB-KW"/>
</dbReference>
<gene>
    <name evidence="4" type="ORF">FHP08_09710</name>
</gene>
<dbReference type="GO" id="GO:0004719">
    <property type="term" value="F:protein-L-isoaspartate (D-aspartate) O-methyltransferase activity"/>
    <property type="evidence" value="ECO:0007669"/>
    <property type="project" value="InterPro"/>
</dbReference>
<dbReference type="Gene3D" id="3.40.50.150">
    <property type="entry name" value="Vaccinia Virus protein VP39"/>
    <property type="match status" value="1"/>
</dbReference>
<dbReference type="RefSeq" id="WP_147704241.1">
    <property type="nucleotide sequence ID" value="NZ_VDUY01000003.1"/>
</dbReference>
<accession>A0A5C8NYY2</accession>
<protein>
    <recommendedName>
        <fullName evidence="2">Protein-L-isoaspartate O-methyltransferase</fullName>
    </recommendedName>
    <alternativeName>
        <fullName evidence="3">Protein L-isoaspartyl methyltransferase</fullName>
    </alternativeName>
</protein>
<dbReference type="CDD" id="cd02440">
    <property type="entry name" value="AdoMet_MTases"/>
    <property type="match status" value="1"/>
</dbReference>
<dbReference type="GO" id="GO:0005737">
    <property type="term" value="C:cytoplasm"/>
    <property type="evidence" value="ECO:0007669"/>
    <property type="project" value="TreeGrafter"/>
</dbReference>
<name>A0A5C8NYY2_9BURK</name>
<dbReference type="InterPro" id="IPR029063">
    <property type="entry name" value="SAM-dependent_MTases_sf"/>
</dbReference>
<dbReference type="AlphaFoldDB" id="A0A5C8NYY2"/>
<evidence type="ECO:0000313" key="4">
    <source>
        <dbReference type="EMBL" id="TXL66330.1"/>
    </source>
</evidence>
<dbReference type="Proteomes" id="UP000321548">
    <property type="component" value="Unassembled WGS sequence"/>
</dbReference>
<dbReference type="OrthoDB" id="9810066at2"/>
<evidence type="ECO:0000256" key="2">
    <source>
        <dbReference type="ARBA" id="ARBA00013346"/>
    </source>
</evidence>
<keyword evidence="5" id="KW-1185">Reference proteome</keyword>
<dbReference type="PANTHER" id="PTHR11579:SF18">
    <property type="entry name" value="PROTEIN-L-ISOASPARTATE O-METHYLTRANSFERASE"/>
    <property type="match status" value="1"/>
</dbReference>
<comment type="caution">
    <text evidence="4">The sequence shown here is derived from an EMBL/GenBank/DDBJ whole genome shotgun (WGS) entry which is preliminary data.</text>
</comment>
<dbReference type="EMBL" id="VDUY01000003">
    <property type="protein sequence ID" value="TXL66330.1"/>
    <property type="molecule type" value="Genomic_DNA"/>
</dbReference>
<reference evidence="4 5" key="1">
    <citation type="submission" date="2019-06" db="EMBL/GenBank/DDBJ databases">
        <title>Quisquiliibacterium sp. nov., isolated from a maize field.</title>
        <authorList>
            <person name="Lin S.-Y."/>
            <person name="Tsai C.-F."/>
            <person name="Young C.-C."/>
        </authorList>
    </citation>
    <scope>NUCLEOTIDE SEQUENCE [LARGE SCALE GENOMIC DNA]</scope>
    <source>
        <strain evidence="4 5">CC-CFT501</strain>
    </source>
</reference>
<sequence>MDIELARFNMVEQQIRPWEVLDQDVLDLLFVVRREDFVPPAWRLLAFTDMEIPLTIDGKPTGEVMLAPKVEARLLQAAAVRRHETVLEIGAGSGYMAALLAHRARRVVSCEIRPELARFATENLSRAAVAGAAVEARNGLEAAAESRWDLILLSGSVPFLPDPLLQQLNVGGRLVAIVGELPMMVAQLVTRVGEREFATESLFDTVATPLVAFPRKESFRF</sequence>
<evidence type="ECO:0000256" key="3">
    <source>
        <dbReference type="ARBA" id="ARBA00030757"/>
    </source>
</evidence>
<organism evidence="4 5">
    <name type="scientific">Zeimonas arvi</name>
    <dbReference type="NCBI Taxonomy" id="2498847"/>
    <lineage>
        <taxon>Bacteria</taxon>
        <taxon>Pseudomonadati</taxon>
        <taxon>Pseudomonadota</taxon>
        <taxon>Betaproteobacteria</taxon>
        <taxon>Burkholderiales</taxon>
        <taxon>Burkholderiaceae</taxon>
        <taxon>Zeimonas</taxon>
    </lineage>
</organism>